<dbReference type="EMBL" id="JAUSVU010000006">
    <property type="protein sequence ID" value="MDQ0533307.1"/>
    <property type="molecule type" value="Genomic_DNA"/>
</dbReference>
<dbReference type="RefSeq" id="WP_209981585.1">
    <property type="nucleotide sequence ID" value="NZ_JAGINO010000006.1"/>
</dbReference>
<keyword evidence="2" id="KW-1185">Reference proteome</keyword>
<evidence type="ECO:0000313" key="2">
    <source>
        <dbReference type="Proteomes" id="UP001244552"/>
    </source>
</evidence>
<evidence type="ECO:0000313" key="1">
    <source>
        <dbReference type="EMBL" id="MDQ0533307.1"/>
    </source>
</evidence>
<gene>
    <name evidence="1" type="ORF">QO018_002158</name>
</gene>
<name>A0ABU0MIM4_9PROT</name>
<dbReference type="Proteomes" id="UP001244552">
    <property type="component" value="Unassembled WGS sequence"/>
</dbReference>
<proteinExistence type="predicted"/>
<dbReference type="InterPro" id="IPR036388">
    <property type="entry name" value="WH-like_DNA-bd_sf"/>
</dbReference>
<dbReference type="InterPro" id="IPR036390">
    <property type="entry name" value="WH_DNA-bd_sf"/>
</dbReference>
<dbReference type="SUPFAM" id="SSF46785">
    <property type="entry name" value="Winged helix' DNA-binding domain"/>
    <property type="match status" value="1"/>
</dbReference>
<reference evidence="1 2" key="1">
    <citation type="submission" date="2023-07" db="EMBL/GenBank/DDBJ databases">
        <title>Genomic Encyclopedia of Type Strains, Phase IV (KMG-IV): sequencing the most valuable type-strain genomes for metagenomic binning, comparative biology and taxonomic classification.</title>
        <authorList>
            <person name="Goeker M."/>
        </authorList>
    </citation>
    <scope>NUCLEOTIDE SEQUENCE [LARGE SCALE GENOMIC DNA]</scope>
    <source>
        <strain evidence="1 2">DSM 19922</strain>
    </source>
</reference>
<accession>A0ABU0MIM4</accession>
<dbReference type="InterPro" id="IPR000944">
    <property type="entry name" value="Tscrpt_reg_Rrf2"/>
</dbReference>
<dbReference type="Gene3D" id="1.10.10.10">
    <property type="entry name" value="Winged helix-like DNA-binding domain superfamily/Winged helix DNA-binding domain"/>
    <property type="match status" value="1"/>
</dbReference>
<dbReference type="Pfam" id="PF02082">
    <property type="entry name" value="Rrf2"/>
    <property type="match status" value="1"/>
</dbReference>
<dbReference type="PANTHER" id="PTHR33221:SF15">
    <property type="entry name" value="HTH-TYPE TRANSCRIPTIONAL REGULATOR YWGB-RELATED"/>
    <property type="match status" value="1"/>
</dbReference>
<dbReference type="PANTHER" id="PTHR33221">
    <property type="entry name" value="WINGED HELIX-TURN-HELIX TRANSCRIPTIONAL REGULATOR, RRF2 FAMILY"/>
    <property type="match status" value="1"/>
</dbReference>
<sequence>MRQDSRLSRMLHVLIHMGRYEEAVTSETIAAMLSTNPVVIRRTMAGLREAGYVRSEKGHGGGWRLALPLGRISLLDVYRALGEPPVFAIGLSIDHAGCLVEQAVNASLQGAMAEAEAILVARLGQVTLADLAADVDRRHEGAGCNPGPV</sequence>
<organism evidence="1 2">
    <name type="scientific">Azospirillum picis</name>
    <dbReference type="NCBI Taxonomy" id="488438"/>
    <lineage>
        <taxon>Bacteria</taxon>
        <taxon>Pseudomonadati</taxon>
        <taxon>Pseudomonadota</taxon>
        <taxon>Alphaproteobacteria</taxon>
        <taxon>Rhodospirillales</taxon>
        <taxon>Azospirillaceae</taxon>
        <taxon>Azospirillum</taxon>
    </lineage>
</organism>
<comment type="caution">
    <text evidence="1">The sequence shown here is derived from an EMBL/GenBank/DDBJ whole genome shotgun (WGS) entry which is preliminary data.</text>
</comment>
<protein>
    <submittedName>
        <fullName evidence="1">Rrf2 family protein</fullName>
    </submittedName>
</protein>
<dbReference type="PROSITE" id="PS51197">
    <property type="entry name" value="HTH_RRF2_2"/>
    <property type="match status" value="1"/>
</dbReference>